<proteinExistence type="predicted"/>
<dbReference type="AlphaFoldDB" id="A0A2M8QDI6"/>
<dbReference type="Pfam" id="PF00581">
    <property type="entry name" value="Rhodanese"/>
    <property type="match status" value="1"/>
</dbReference>
<evidence type="ECO:0000313" key="2">
    <source>
        <dbReference type="EMBL" id="PJF47864.1"/>
    </source>
</evidence>
<dbReference type="PROSITE" id="PS50206">
    <property type="entry name" value="RHODANESE_3"/>
    <property type="match status" value="1"/>
</dbReference>
<dbReference type="SUPFAM" id="SSF52821">
    <property type="entry name" value="Rhodanese/Cell cycle control phosphatase"/>
    <property type="match status" value="1"/>
</dbReference>
<dbReference type="SMART" id="SM00450">
    <property type="entry name" value="RHOD"/>
    <property type="match status" value="1"/>
</dbReference>
<dbReference type="InterPro" id="IPR001763">
    <property type="entry name" value="Rhodanese-like_dom"/>
</dbReference>
<dbReference type="Gene3D" id="3.40.250.10">
    <property type="entry name" value="Rhodanese-like domain"/>
    <property type="match status" value="1"/>
</dbReference>
<accession>A0A2M8QDI6</accession>
<dbReference type="Proteomes" id="UP000230790">
    <property type="component" value="Unassembled WGS sequence"/>
</dbReference>
<dbReference type="InterPro" id="IPR050229">
    <property type="entry name" value="GlpE_sulfurtransferase"/>
</dbReference>
<organism evidence="2 3">
    <name type="scientific">Candidatus Thermofonsia Clade 3 bacterium</name>
    <dbReference type="NCBI Taxonomy" id="2364212"/>
    <lineage>
        <taxon>Bacteria</taxon>
        <taxon>Bacillati</taxon>
        <taxon>Chloroflexota</taxon>
        <taxon>Candidatus Thermofontia</taxon>
        <taxon>Candidatus Thermofonsia Clade 3</taxon>
    </lineage>
</organism>
<evidence type="ECO:0000313" key="3">
    <source>
        <dbReference type="Proteomes" id="UP000230790"/>
    </source>
</evidence>
<name>A0A2M8QDI6_9CHLR</name>
<evidence type="ECO:0000259" key="1">
    <source>
        <dbReference type="PROSITE" id="PS50206"/>
    </source>
</evidence>
<feature type="domain" description="Rhodanese" evidence="1">
    <location>
        <begin position="26"/>
        <end position="114"/>
    </location>
</feature>
<comment type="caution">
    <text evidence="2">The sequence shown here is derived from an EMBL/GenBank/DDBJ whole genome shotgun (WGS) entry which is preliminary data.</text>
</comment>
<dbReference type="CDD" id="cd00158">
    <property type="entry name" value="RHOD"/>
    <property type="match status" value="1"/>
</dbReference>
<dbReference type="PANTHER" id="PTHR43031">
    <property type="entry name" value="FAD-DEPENDENT OXIDOREDUCTASE"/>
    <property type="match status" value="1"/>
</dbReference>
<dbReference type="PANTHER" id="PTHR43031:SF1">
    <property type="entry name" value="PYRIDINE NUCLEOTIDE-DISULPHIDE OXIDOREDUCTASE"/>
    <property type="match status" value="1"/>
</dbReference>
<dbReference type="InterPro" id="IPR036873">
    <property type="entry name" value="Rhodanese-like_dom_sf"/>
</dbReference>
<dbReference type="EMBL" id="PGTN01000032">
    <property type="protein sequence ID" value="PJF47864.1"/>
    <property type="molecule type" value="Genomic_DNA"/>
</dbReference>
<gene>
    <name evidence="2" type="ORF">CUN48_06385</name>
</gene>
<sequence>MNLPQSGAGVMTLPPSVNISKAAALRDAGAFMLDVREPFEYAEYHMPGAVLIPLGELTGRLNEVPKDRPVVVVCRSGNRSQVGRNILKQAGFTAVTSMDGGMRAWRNAGLPVTQ</sequence>
<dbReference type="FunFam" id="3.40.250.10:FF:000049">
    <property type="entry name" value="Phage shock protein E"/>
    <property type="match status" value="1"/>
</dbReference>
<protein>
    <submittedName>
        <fullName evidence="2">Rhodanese-like domain-containing protein</fullName>
    </submittedName>
</protein>
<reference evidence="2 3" key="1">
    <citation type="submission" date="2017-11" db="EMBL/GenBank/DDBJ databases">
        <title>Evolution of Phototrophy in the Chloroflexi Phylum Driven by Horizontal Gene Transfer.</title>
        <authorList>
            <person name="Ward L.M."/>
            <person name="Hemp J."/>
            <person name="Shih P.M."/>
            <person name="Mcglynn S.E."/>
            <person name="Fischer W."/>
        </authorList>
    </citation>
    <scope>NUCLEOTIDE SEQUENCE [LARGE SCALE GENOMIC DNA]</scope>
    <source>
        <strain evidence="2">JP3_7</strain>
    </source>
</reference>